<comment type="function">
    <text evidence="8">3'-5' exoribonuclease that releases 5'-nucleoside monophosphates and is involved in maturation of structured RNAs.</text>
</comment>
<dbReference type="Gene3D" id="2.40.50.140">
    <property type="entry name" value="Nucleic acid-binding proteins"/>
    <property type="match status" value="3"/>
</dbReference>
<dbReference type="InterPro" id="IPR012340">
    <property type="entry name" value="NA-bd_OB-fold"/>
</dbReference>
<organism evidence="11 12">
    <name type="scientific">Tindallia californiensis</name>
    <dbReference type="NCBI Taxonomy" id="159292"/>
    <lineage>
        <taxon>Bacteria</taxon>
        <taxon>Bacillati</taxon>
        <taxon>Bacillota</taxon>
        <taxon>Clostridia</taxon>
        <taxon>Peptostreptococcales</taxon>
        <taxon>Tindalliaceae</taxon>
        <taxon>Tindallia</taxon>
    </lineage>
</organism>
<keyword evidence="9" id="KW-0175">Coiled coil</keyword>
<dbReference type="PROSITE" id="PS50126">
    <property type="entry name" value="S1"/>
    <property type="match status" value="1"/>
</dbReference>
<dbReference type="InterPro" id="IPR050180">
    <property type="entry name" value="RNR_Ribonuclease"/>
</dbReference>
<dbReference type="InterPro" id="IPR013223">
    <property type="entry name" value="RNase_B_OB_dom"/>
</dbReference>
<dbReference type="InterPro" id="IPR003029">
    <property type="entry name" value="S1_domain"/>
</dbReference>
<evidence type="ECO:0000256" key="8">
    <source>
        <dbReference type="HAMAP-Rule" id="MF_01895"/>
    </source>
</evidence>
<dbReference type="SMART" id="SM00357">
    <property type="entry name" value="CSP"/>
    <property type="match status" value="2"/>
</dbReference>
<evidence type="ECO:0000256" key="4">
    <source>
        <dbReference type="ARBA" id="ARBA00022722"/>
    </source>
</evidence>
<dbReference type="Pfam" id="PF08206">
    <property type="entry name" value="OB_RNB"/>
    <property type="match status" value="1"/>
</dbReference>
<evidence type="ECO:0000256" key="3">
    <source>
        <dbReference type="ARBA" id="ARBA00022490"/>
    </source>
</evidence>
<dbReference type="GO" id="GO:0003723">
    <property type="term" value="F:RNA binding"/>
    <property type="evidence" value="ECO:0007669"/>
    <property type="project" value="UniProtKB-UniRule"/>
</dbReference>
<sequence length="709" mass="81781">MIEYMKESVYKPLLLVELMEAMDIDWNQKKIFTNILNEMEKDGQIMKSRSGRYGVPEKMGFMTGVLVGHWKGYGFVDSDRTEINSVYIPSNMMNGALHQDLVLVKVNQTSSEAFKAEGEIVRVLKRGITEVVGTFQKSKNHGFCVPDDHRFHADIFLPGKQNSKAPNGHKIVCKITSWPENRRNPEGKIVEVLGDPNSPDTDLRAIIKKHHLPESFSKKTVKETKMISQEIGKEEIKHRKDLRDTLMVTIDGLDAKDLDDAVSIEKIDSDTFQLGVHIADVAHYVKKGTELDKDAFKRATSVYLVDRVLPMLPHQLSNGICSLNPNEDRLALSVIMKINTSGIVEDYEIAETIIRTDARMTYDDVSDMVENHDETLIAKYKALSDSFFKMKELCQALRKKREERGAIDFDFPESKVILDNTGYPIDIIPEERRIANRMIEEFMLVCNETVAEHFYWLKNPFVYRVHEEPDSEKLLKFKEFIYHFGYTLKGQFNSIHPKTLQLLLKEVEEKKEGKMINAMMLRSLKKARYTTKPLGHYGLAAEHYCHFTSPIRRYPDLAIHRIIKEHIQASSDLDQSAQDKMTVKLEEISKYASEMERKAEEAERESKDLKKALFMKERIGCHYNGFISSVTSFGIFIELENSVEGLTRLSDMDDDYYRFDQKQLKLTGEKTKKTYSIGDYLMVKIEDVDVKRREIHLSIVDDLKNDLSH</sequence>
<dbReference type="SUPFAM" id="SSF50249">
    <property type="entry name" value="Nucleic acid-binding proteins"/>
    <property type="match status" value="4"/>
</dbReference>
<feature type="coiled-coil region" evidence="9">
    <location>
        <begin position="585"/>
        <end position="612"/>
    </location>
</feature>
<keyword evidence="12" id="KW-1185">Reference proteome</keyword>
<dbReference type="Pfam" id="PF17876">
    <property type="entry name" value="CSD2"/>
    <property type="match status" value="1"/>
</dbReference>
<dbReference type="OrthoDB" id="9764149at2"/>
<protein>
    <recommendedName>
        <fullName evidence="8">Ribonuclease R</fullName>
        <shortName evidence="8">RNase R</shortName>
        <ecNumber evidence="8">3.1.13.1</ecNumber>
    </recommendedName>
</protein>
<dbReference type="Pfam" id="PF00575">
    <property type="entry name" value="S1"/>
    <property type="match status" value="1"/>
</dbReference>
<gene>
    <name evidence="8" type="primary">rnr</name>
    <name evidence="11" type="ORF">SAMN05192546_10151</name>
</gene>
<keyword evidence="3 8" id="KW-0963">Cytoplasm</keyword>
<dbReference type="Pfam" id="PF00773">
    <property type="entry name" value="RNB"/>
    <property type="match status" value="1"/>
</dbReference>
<dbReference type="InterPro" id="IPR040476">
    <property type="entry name" value="CSD2"/>
</dbReference>
<evidence type="ECO:0000256" key="9">
    <source>
        <dbReference type="SAM" id="Coils"/>
    </source>
</evidence>
<dbReference type="CDD" id="cd04471">
    <property type="entry name" value="S1_RNase_R"/>
    <property type="match status" value="1"/>
</dbReference>
<dbReference type="PANTHER" id="PTHR23355">
    <property type="entry name" value="RIBONUCLEASE"/>
    <property type="match status" value="1"/>
</dbReference>
<evidence type="ECO:0000256" key="5">
    <source>
        <dbReference type="ARBA" id="ARBA00022801"/>
    </source>
</evidence>
<dbReference type="InterPro" id="IPR011129">
    <property type="entry name" value="CSD"/>
</dbReference>
<name>A0A1H3I9D2_9FIRM</name>
<comment type="catalytic activity">
    <reaction evidence="1 8">
        <text>Exonucleolytic cleavage in the 3'- to 5'-direction to yield nucleoside 5'-phosphates.</text>
        <dbReference type="EC" id="3.1.13.1"/>
    </reaction>
</comment>
<comment type="subcellular location">
    <subcellularLocation>
        <location evidence="2 8">Cytoplasm</location>
    </subcellularLocation>
</comment>
<evidence type="ECO:0000256" key="7">
    <source>
        <dbReference type="ARBA" id="ARBA00022884"/>
    </source>
</evidence>
<dbReference type="AlphaFoldDB" id="A0A1H3I9D2"/>
<dbReference type="GO" id="GO:0005829">
    <property type="term" value="C:cytosol"/>
    <property type="evidence" value="ECO:0007669"/>
    <property type="project" value="TreeGrafter"/>
</dbReference>
<reference evidence="11 12" key="1">
    <citation type="submission" date="2016-10" db="EMBL/GenBank/DDBJ databases">
        <authorList>
            <person name="de Groot N.N."/>
        </authorList>
    </citation>
    <scope>NUCLEOTIDE SEQUENCE [LARGE SCALE GENOMIC DNA]</scope>
    <source>
        <strain evidence="11 12">APO</strain>
    </source>
</reference>
<evidence type="ECO:0000256" key="1">
    <source>
        <dbReference type="ARBA" id="ARBA00001849"/>
    </source>
</evidence>
<evidence type="ECO:0000313" key="12">
    <source>
        <dbReference type="Proteomes" id="UP000199230"/>
    </source>
</evidence>
<accession>A0A1H3I9D2</accession>
<keyword evidence="5 8" id="KW-0378">Hydrolase</keyword>
<evidence type="ECO:0000259" key="10">
    <source>
        <dbReference type="PROSITE" id="PS50126"/>
    </source>
</evidence>
<dbReference type="HAMAP" id="MF_01895">
    <property type="entry name" value="RNase_R"/>
    <property type="match status" value="1"/>
</dbReference>
<dbReference type="InterPro" id="IPR004476">
    <property type="entry name" value="RNase_II/RNase_R"/>
</dbReference>
<evidence type="ECO:0000256" key="2">
    <source>
        <dbReference type="ARBA" id="ARBA00004496"/>
    </source>
</evidence>
<dbReference type="STRING" id="159292.SAMN05192546_10151"/>
<evidence type="ECO:0000313" key="11">
    <source>
        <dbReference type="EMBL" id="SDY23808.1"/>
    </source>
</evidence>
<dbReference type="NCBIfam" id="TIGR02063">
    <property type="entry name" value="RNase_R"/>
    <property type="match status" value="1"/>
</dbReference>
<evidence type="ECO:0000256" key="6">
    <source>
        <dbReference type="ARBA" id="ARBA00022839"/>
    </source>
</evidence>
<dbReference type="Proteomes" id="UP000199230">
    <property type="component" value="Unassembled WGS sequence"/>
</dbReference>
<dbReference type="PANTHER" id="PTHR23355:SF9">
    <property type="entry name" value="DIS3-LIKE EXONUCLEASE 2"/>
    <property type="match status" value="1"/>
</dbReference>
<dbReference type="GO" id="GO:0008859">
    <property type="term" value="F:exoribonuclease II activity"/>
    <property type="evidence" value="ECO:0007669"/>
    <property type="project" value="UniProtKB-UniRule"/>
</dbReference>
<keyword evidence="4 8" id="KW-0540">Nuclease</keyword>
<dbReference type="NCBIfam" id="TIGR00358">
    <property type="entry name" value="3_prime_RNase"/>
    <property type="match status" value="1"/>
</dbReference>
<dbReference type="EMBL" id="FNPV01000001">
    <property type="protein sequence ID" value="SDY23808.1"/>
    <property type="molecule type" value="Genomic_DNA"/>
</dbReference>
<keyword evidence="6 8" id="KW-0269">Exonuclease</keyword>
<dbReference type="EC" id="3.1.13.1" evidence="8"/>
<comment type="similarity">
    <text evidence="8">Belongs to the RNR ribonuclease family. RNase R subfamily.</text>
</comment>
<dbReference type="InterPro" id="IPR001900">
    <property type="entry name" value="RNase_II/R"/>
</dbReference>
<keyword evidence="7 8" id="KW-0694">RNA-binding</keyword>
<dbReference type="SMART" id="SM00316">
    <property type="entry name" value="S1"/>
    <property type="match status" value="1"/>
</dbReference>
<feature type="domain" description="S1 motif" evidence="10">
    <location>
        <begin position="620"/>
        <end position="700"/>
    </location>
</feature>
<dbReference type="GO" id="GO:0006402">
    <property type="term" value="P:mRNA catabolic process"/>
    <property type="evidence" value="ECO:0007669"/>
    <property type="project" value="TreeGrafter"/>
</dbReference>
<proteinExistence type="inferred from homology"/>
<dbReference type="InterPro" id="IPR011805">
    <property type="entry name" value="RNase_R"/>
</dbReference>
<dbReference type="SMART" id="SM00955">
    <property type="entry name" value="RNB"/>
    <property type="match status" value="1"/>
</dbReference>